<evidence type="ECO:0000256" key="8">
    <source>
        <dbReference type="ARBA" id="ARBA00023306"/>
    </source>
</evidence>
<dbReference type="EC" id="2.5.1.7" evidence="12"/>
<keyword evidence="9 12" id="KW-0961">Cell wall biogenesis/degradation</keyword>
<comment type="subcellular location">
    <subcellularLocation>
        <location evidence="1 12">Cytoplasm</location>
    </subcellularLocation>
</comment>
<keyword evidence="6 12" id="KW-0133">Cell shape</keyword>
<dbReference type="InterPro" id="IPR013792">
    <property type="entry name" value="RNA3'P_cycl/enolpyr_Trfase_a/b"/>
</dbReference>
<protein>
    <recommendedName>
        <fullName evidence="12">UDP-N-acetylglucosamine 1-carboxyvinyltransferase</fullName>
        <ecNumber evidence="12">2.5.1.7</ecNumber>
    </recommendedName>
    <alternativeName>
        <fullName evidence="12">Enoylpyruvate transferase</fullName>
    </alternativeName>
    <alternativeName>
        <fullName evidence="12">UDP-N-acetylglucosamine enolpyruvyl transferase</fullName>
        <shortName evidence="12">EPT</shortName>
    </alternativeName>
</protein>
<dbReference type="GO" id="GO:0008760">
    <property type="term" value="F:UDP-N-acetylglucosamine 1-carboxyvinyltransferase activity"/>
    <property type="evidence" value="ECO:0007669"/>
    <property type="project" value="UniProtKB-EC"/>
</dbReference>
<keyword evidence="4 12" id="KW-0132">Cell division</keyword>
<feature type="modified residue" description="2-(S-cysteinyl)pyruvic acid O-phosphothioketal" evidence="12">
    <location>
        <position position="117"/>
    </location>
</feature>
<dbReference type="InterPro" id="IPR036968">
    <property type="entry name" value="Enolpyruvate_Tfrase_sf"/>
</dbReference>
<dbReference type="HAMAP" id="MF_00111">
    <property type="entry name" value="MurA"/>
    <property type="match status" value="1"/>
</dbReference>
<keyword evidence="15" id="KW-1185">Reference proteome</keyword>
<evidence type="ECO:0000256" key="6">
    <source>
        <dbReference type="ARBA" id="ARBA00022960"/>
    </source>
</evidence>
<comment type="function">
    <text evidence="12">Cell wall formation. Adds enolpyruvyl to UDP-N-acetylglucosamine.</text>
</comment>
<dbReference type="EMBL" id="CP132508">
    <property type="protein sequence ID" value="WPD19223.1"/>
    <property type="molecule type" value="Genomic_DNA"/>
</dbReference>
<evidence type="ECO:0000256" key="2">
    <source>
        <dbReference type="ARBA" id="ARBA00004752"/>
    </source>
</evidence>
<accession>A0ABZ0QQB9</accession>
<organism evidence="14 15">
    <name type="scientific">Thermaerobacter composti</name>
    <dbReference type="NCBI Taxonomy" id="554949"/>
    <lineage>
        <taxon>Bacteria</taxon>
        <taxon>Bacillati</taxon>
        <taxon>Bacillota</taxon>
        <taxon>Clostridia</taxon>
        <taxon>Eubacteriales</taxon>
        <taxon>Clostridiales Family XVII. Incertae Sedis</taxon>
        <taxon>Thermaerobacter</taxon>
    </lineage>
</organism>
<evidence type="ECO:0000256" key="12">
    <source>
        <dbReference type="HAMAP-Rule" id="MF_00111"/>
    </source>
</evidence>
<keyword evidence="7 12" id="KW-0573">Peptidoglycan synthesis</keyword>
<evidence type="ECO:0000313" key="14">
    <source>
        <dbReference type="EMBL" id="WPD19223.1"/>
    </source>
</evidence>
<feature type="active site" description="Proton donor" evidence="12">
    <location>
        <position position="117"/>
    </location>
</feature>
<evidence type="ECO:0000256" key="7">
    <source>
        <dbReference type="ARBA" id="ARBA00022984"/>
    </source>
</evidence>
<feature type="binding site" evidence="12">
    <location>
        <begin position="22"/>
        <end position="23"/>
    </location>
    <ligand>
        <name>phosphoenolpyruvate</name>
        <dbReference type="ChEBI" id="CHEBI:58702"/>
    </ligand>
</feature>
<feature type="binding site" evidence="12">
    <location>
        <begin position="122"/>
        <end position="126"/>
    </location>
    <ligand>
        <name>UDP-N-acetyl-alpha-D-glucosamine</name>
        <dbReference type="ChEBI" id="CHEBI:57705"/>
    </ligand>
</feature>
<comment type="caution">
    <text evidence="12">Lacks conserved residue(s) required for the propagation of feature annotation.</text>
</comment>
<feature type="domain" description="Enolpyruvate transferase" evidence="13">
    <location>
        <begin position="6"/>
        <end position="407"/>
    </location>
</feature>
<sequence>MERIVVRGGRPLKGQVRISGAKNAALPILAATLLAEEPCFLHDIPALDDVDTMIRLLRALGVVVGPAADGGLAVQPADELAYAAPYQLVRRMRASILVLGPLLARLGRARAAMPGGCAIGQRPIDLHLKGFAALGAEVEVSGGQVEVRAPHGLRGTSIYLDVPSVGATENIMMAAVLAEGTTTIENAAEEPEVVDLANFLNTLGADVRGAGTKVIQIRGVPALGGGTYAVIPDRIEAGTFLLAPVIAGGQVTATGVVPEHLKSLLAKLREMGAEVVVDGDQLTVAMDGRPRAVDIKTLPYPGFPTDLQAPTMAALATAEGTATVTETLFENRFTHVPELRRMGAHIQIQGQTAIVTGVERLQGAPVTATDLRSGAALVLAGLGAEGITEVSGVHHIDRGYVAIEQKLRGLGADVERLSTEDDPVVAELLAR</sequence>
<evidence type="ECO:0000256" key="10">
    <source>
        <dbReference type="ARBA" id="ARBA00038367"/>
    </source>
</evidence>
<proteinExistence type="inferred from homology"/>
<evidence type="ECO:0000256" key="1">
    <source>
        <dbReference type="ARBA" id="ARBA00004496"/>
    </source>
</evidence>
<evidence type="ECO:0000256" key="3">
    <source>
        <dbReference type="ARBA" id="ARBA00022490"/>
    </source>
</evidence>
<dbReference type="RefSeq" id="WP_135224715.1">
    <property type="nucleotide sequence ID" value="NZ_CP132508.1"/>
</dbReference>
<keyword evidence="5 12" id="KW-0808">Transferase</keyword>
<evidence type="ECO:0000256" key="9">
    <source>
        <dbReference type="ARBA" id="ARBA00023316"/>
    </source>
</evidence>
<keyword evidence="8 12" id="KW-0131">Cell cycle</keyword>
<dbReference type="InterPro" id="IPR001986">
    <property type="entry name" value="Enolpyruvate_Tfrase_dom"/>
</dbReference>
<keyword evidence="12" id="KW-0670">Pyruvate</keyword>
<evidence type="ECO:0000256" key="11">
    <source>
        <dbReference type="ARBA" id="ARBA00047527"/>
    </source>
</evidence>
<dbReference type="Gene3D" id="3.65.10.10">
    <property type="entry name" value="Enolpyruvate transferase domain"/>
    <property type="match status" value="2"/>
</dbReference>
<dbReference type="CDD" id="cd01555">
    <property type="entry name" value="UdpNAET"/>
    <property type="match status" value="1"/>
</dbReference>
<keyword evidence="3 12" id="KW-0963">Cytoplasm</keyword>
<evidence type="ECO:0000259" key="13">
    <source>
        <dbReference type="Pfam" id="PF00275"/>
    </source>
</evidence>
<dbReference type="Proteomes" id="UP001304683">
    <property type="component" value="Chromosome"/>
</dbReference>
<dbReference type="SUPFAM" id="SSF55205">
    <property type="entry name" value="EPT/RTPC-like"/>
    <property type="match status" value="1"/>
</dbReference>
<evidence type="ECO:0000256" key="4">
    <source>
        <dbReference type="ARBA" id="ARBA00022618"/>
    </source>
</evidence>
<dbReference type="PANTHER" id="PTHR43783">
    <property type="entry name" value="UDP-N-ACETYLGLUCOSAMINE 1-CARBOXYVINYLTRANSFERASE"/>
    <property type="match status" value="1"/>
</dbReference>
<reference evidence="14 15" key="1">
    <citation type="submission" date="2023-08" db="EMBL/GenBank/DDBJ databases">
        <title>Genome sequence of Thermaerobacter compostii strain Ins1, a spore-forming filamentous bacterium isolated from a deep geothermal reservoir.</title>
        <authorList>
            <person name="Bregnard D."/>
            <person name="Gonzalez D."/>
            <person name="Junier P."/>
        </authorList>
    </citation>
    <scope>NUCLEOTIDE SEQUENCE [LARGE SCALE GENOMIC DNA]</scope>
    <source>
        <strain evidence="14 15">Ins1</strain>
    </source>
</reference>
<feature type="binding site" evidence="12">
    <location>
        <position position="93"/>
    </location>
    <ligand>
        <name>UDP-N-acetyl-alpha-D-glucosamine</name>
        <dbReference type="ChEBI" id="CHEBI:57705"/>
    </ligand>
</feature>
<dbReference type="Pfam" id="PF00275">
    <property type="entry name" value="EPSP_synthase"/>
    <property type="match status" value="1"/>
</dbReference>
<comment type="similarity">
    <text evidence="10 12">Belongs to the EPSP synthase family. MurA subfamily.</text>
</comment>
<comment type="pathway">
    <text evidence="2 12">Cell wall biogenesis; peptidoglycan biosynthesis.</text>
</comment>
<gene>
    <name evidence="12 14" type="primary">murA</name>
    <name evidence="14" type="ORF">Q5761_00690</name>
</gene>
<dbReference type="NCBIfam" id="NF006873">
    <property type="entry name" value="PRK09369.1"/>
    <property type="match status" value="1"/>
</dbReference>
<feature type="binding site" evidence="12">
    <location>
        <position position="306"/>
    </location>
    <ligand>
        <name>UDP-N-acetyl-alpha-D-glucosamine</name>
        <dbReference type="ChEBI" id="CHEBI:57705"/>
    </ligand>
</feature>
<evidence type="ECO:0000256" key="5">
    <source>
        <dbReference type="ARBA" id="ARBA00022679"/>
    </source>
</evidence>
<dbReference type="InterPro" id="IPR050068">
    <property type="entry name" value="MurA_subfamily"/>
</dbReference>
<name>A0ABZ0QQB9_9FIRM</name>
<dbReference type="InterPro" id="IPR005750">
    <property type="entry name" value="UDP_GlcNAc_COvinyl_MurA"/>
</dbReference>
<dbReference type="PANTHER" id="PTHR43783:SF1">
    <property type="entry name" value="UDP-N-ACETYLGLUCOSAMINE 1-CARBOXYVINYLTRANSFERASE"/>
    <property type="match status" value="1"/>
</dbReference>
<evidence type="ECO:0000313" key="15">
    <source>
        <dbReference type="Proteomes" id="UP001304683"/>
    </source>
</evidence>
<comment type="catalytic activity">
    <reaction evidence="11 12">
        <text>phosphoenolpyruvate + UDP-N-acetyl-alpha-D-glucosamine = UDP-N-acetyl-3-O-(1-carboxyvinyl)-alpha-D-glucosamine + phosphate</text>
        <dbReference type="Rhea" id="RHEA:18681"/>
        <dbReference type="ChEBI" id="CHEBI:43474"/>
        <dbReference type="ChEBI" id="CHEBI:57705"/>
        <dbReference type="ChEBI" id="CHEBI:58702"/>
        <dbReference type="ChEBI" id="CHEBI:68483"/>
        <dbReference type="EC" id="2.5.1.7"/>
    </reaction>
</comment>
<feature type="binding site" evidence="12">
    <location>
        <position position="328"/>
    </location>
    <ligand>
        <name>UDP-N-acetyl-alpha-D-glucosamine</name>
        <dbReference type="ChEBI" id="CHEBI:57705"/>
    </ligand>
</feature>
<dbReference type="NCBIfam" id="TIGR01072">
    <property type="entry name" value="murA"/>
    <property type="match status" value="1"/>
</dbReference>